<feature type="compositionally biased region" description="Low complexity" evidence="1">
    <location>
        <begin position="221"/>
        <end position="246"/>
    </location>
</feature>
<dbReference type="InterPro" id="IPR008914">
    <property type="entry name" value="PEBP"/>
</dbReference>
<dbReference type="PANTHER" id="PTHR11362:SF140">
    <property type="entry name" value="PEBP-LIKE PROTEIN"/>
    <property type="match status" value="1"/>
</dbReference>
<dbReference type="EMBL" id="JABCKI010000843">
    <property type="protein sequence ID" value="KAG5649602.1"/>
    <property type="molecule type" value="Genomic_DNA"/>
</dbReference>
<name>A0A9P7GMG1_9AGAR</name>
<dbReference type="PANTHER" id="PTHR11362">
    <property type="entry name" value="PHOSPHATIDYLETHANOLAMINE-BINDING PROTEIN"/>
    <property type="match status" value="1"/>
</dbReference>
<keyword evidence="2" id="KW-0732">Signal</keyword>
<evidence type="ECO:0000313" key="3">
    <source>
        <dbReference type="EMBL" id="KAG5649602.1"/>
    </source>
</evidence>
<evidence type="ECO:0000256" key="1">
    <source>
        <dbReference type="SAM" id="MobiDB-lite"/>
    </source>
</evidence>
<dbReference type="InterPro" id="IPR035810">
    <property type="entry name" value="PEBP_euk"/>
</dbReference>
<dbReference type="Pfam" id="PF01161">
    <property type="entry name" value="PBP"/>
    <property type="match status" value="1"/>
</dbReference>
<organism evidence="3 4">
    <name type="scientific">Sphagnurus paluster</name>
    <dbReference type="NCBI Taxonomy" id="117069"/>
    <lineage>
        <taxon>Eukaryota</taxon>
        <taxon>Fungi</taxon>
        <taxon>Dikarya</taxon>
        <taxon>Basidiomycota</taxon>
        <taxon>Agaricomycotina</taxon>
        <taxon>Agaricomycetes</taxon>
        <taxon>Agaricomycetidae</taxon>
        <taxon>Agaricales</taxon>
        <taxon>Tricholomatineae</taxon>
        <taxon>Lyophyllaceae</taxon>
        <taxon>Sphagnurus</taxon>
    </lineage>
</organism>
<dbReference type="Gene3D" id="3.90.280.10">
    <property type="entry name" value="PEBP-like"/>
    <property type="match status" value="1"/>
</dbReference>
<dbReference type="AlphaFoldDB" id="A0A9P7GMG1"/>
<dbReference type="SUPFAM" id="SSF49777">
    <property type="entry name" value="PEBP-like"/>
    <property type="match status" value="1"/>
</dbReference>
<keyword evidence="4" id="KW-1185">Reference proteome</keyword>
<evidence type="ECO:0008006" key="5">
    <source>
        <dbReference type="Google" id="ProtNLM"/>
    </source>
</evidence>
<reference evidence="3" key="1">
    <citation type="submission" date="2021-02" db="EMBL/GenBank/DDBJ databases">
        <authorList>
            <person name="Nieuwenhuis M."/>
            <person name="Van De Peppel L.J.J."/>
        </authorList>
    </citation>
    <scope>NUCLEOTIDE SEQUENCE</scope>
    <source>
        <strain evidence="3">D49</strain>
    </source>
</reference>
<protein>
    <recommendedName>
        <fullName evidence="5">PEBP-like protein</fullName>
    </recommendedName>
</protein>
<reference evidence="3" key="2">
    <citation type="submission" date="2021-10" db="EMBL/GenBank/DDBJ databases">
        <title>Phylogenomics reveals ancestral predisposition of the termite-cultivated fungus Termitomyces towards a domesticated lifestyle.</title>
        <authorList>
            <person name="Auxier B."/>
            <person name="Grum-Grzhimaylo A."/>
            <person name="Cardenas M.E."/>
            <person name="Lodge J.D."/>
            <person name="Laessoe T."/>
            <person name="Pedersen O."/>
            <person name="Smith M.E."/>
            <person name="Kuyper T.W."/>
            <person name="Franco-Molano E.A."/>
            <person name="Baroni T.J."/>
            <person name="Aanen D.K."/>
        </authorList>
    </citation>
    <scope>NUCLEOTIDE SEQUENCE</scope>
    <source>
        <strain evidence="3">D49</strain>
    </source>
</reference>
<feature type="chain" id="PRO_5040391138" description="PEBP-like protein" evidence="2">
    <location>
        <begin position="19"/>
        <end position="278"/>
    </location>
</feature>
<proteinExistence type="predicted"/>
<dbReference type="InterPro" id="IPR036610">
    <property type="entry name" value="PEBP-like_sf"/>
</dbReference>
<comment type="caution">
    <text evidence="3">The sequence shown here is derived from an EMBL/GenBank/DDBJ whole genome shotgun (WGS) entry which is preliminary data.</text>
</comment>
<accession>A0A9P7GMG1</accession>
<evidence type="ECO:0000313" key="4">
    <source>
        <dbReference type="Proteomes" id="UP000717328"/>
    </source>
</evidence>
<dbReference type="CDD" id="cd00866">
    <property type="entry name" value="PEBP_euk"/>
    <property type="match status" value="1"/>
</dbReference>
<feature type="signal peptide" evidence="2">
    <location>
        <begin position="1"/>
        <end position="18"/>
    </location>
</feature>
<sequence length="278" mass="28045">MISFPILVSIALLPFTLAQSTDTALQLAAIEAHFKQSLIVPQLLASFNPSALLTANYAGLGVVTPGQLLTKEQSAPTPEVTITPANSTVSLDGNYTIVMVDADIVGSDLSNGENRHWLVNGVQITGGKVSTDGATAITAYAGPGPATGSGPHRYVIILYSQPDSFKAPAGLSEPIGVTLFDLNAYQKDSGLGPLVAATYITVEDGTATVSIPVTSSVVSSTLVPVGPTSSGVSSGSSTKSGTGTASANTPAKTNSAPSLFTLSPLAVIFTAAAVLVVA</sequence>
<gene>
    <name evidence="3" type="ORF">H0H81_002889</name>
</gene>
<feature type="region of interest" description="Disordered" evidence="1">
    <location>
        <begin position="221"/>
        <end position="251"/>
    </location>
</feature>
<dbReference type="OrthoDB" id="2506647at2759"/>
<evidence type="ECO:0000256" key="2">
    <source>
        <dbReference type="SAM" id="SignalP"/>
    </source>
</evidence>
<dbReference type="Proteomes" id="UP000717328">
    <property type="component" value="Unassembled WGS sequence"/>
</dbReference>